<keyword evidence="3" id="KW-1185">Reference proteome</keyword>
<feature type="region of interest" description="Disordered" evidence="1">
    <location>
        <begin position="52"/>
        <end position="75"/>
    </location>
</feature>
<sequence length="75" mass="8488">MTRAFLPVPPAEQRDVLFMCLRGTFDVCFRRTQPQADAGMAVESERRGILCLRHPPGPDGPPLLREDRLRADNLL</sequence>
<dbReference type="HOGENOM" id="CLU_2668780_0_0_0"/>
<dbReference type="EMBL" id="CP002546">
    <property type="protein sequence ID" value="ADY58110.1"/>
    <property type="molecule type" value="Genomic_DNA"/>
</dbReference>
<evidence type="ECO:0000313" key="2">
    <source>
        <dbReference type="EMBL" id="ADY58110.1"/>
    </source>
</evidence>
<evidence type="ECO:0000313" key="3">
    <source>
        <dbReference type="Proteomes" id="UP000006860"/>
    </source>
</evidence>
<evidence type="ECO:0000256" key="1">
    <source>
        <dbReference type="SAM" id="MobiDB-lite"/>
    </source>
</evidence>
<organism evidence="2 3">
    <name type="scientific">Rubinisphaera brasiliensis (strain ATCC 49424 / DSM 5305 / JCM 21570 / IAM 15109 / NBRC 103401 / IFAM 1448)</name>
    <name type="common">Planctomyces brasiliensis</name>
    <dbReference type="NCBI Taxonomy" id="756272"/>
    <lineage>
        <taxon>Bacteria</taxon>
        <taxon>Pseudomonadati</taxon>
        <taxon>Planctomycetota</taxon>
        <taxon>Planctomycetia</taxon>
        <taxon>Planctomycetales</taxon>
        <taxon>Planctomycetaceae</taxon>
        <taxon>Rubinisphaera</taxon>
    </lineage>
</organism>
<protein>
    <submittedName>
        <fullName evidence="2">Uncharacterized protein</fullName>
    </submittedName>
</protein>
<dbReference type="KEGG" id="pbs:Plabr_0483"/>
<proteinExistence type="predicted"/>
<reference evidence="3" key="1">
    <citation type="submission" date="2011-02" db="EMBL/GenBank/DDBJ databases">
        <title>The complete genome of Planctomyces brasiliensis DSM 5305.</title>
        <authorList>
            <person name="Lucas S."/>
            <person name="Copeland A."/>
            <person name="Lapidus A."/>
            <person name="Bruce D."/>
            <person name="Goodwin L."/>
            <person name="Pitluck S."/>
            <person name="Kyrpides N."/>
            <person name="Mavromatis K."/>
            <person name="Pagani I."/>
            <person name="Ivanova N."/>
            <person name="Ovchinnikova G."/>
            <person name="Lu M."/>
            <person name="Detter J.C."/>
            <person name="Han C."/>
            <person name="Land M."/>
            <person name="Hauser L."/>
            <person name="Markowitz V."/>
            <person name="Cheng J.-F."/>
            <person name="Hugenholtz P."/>
            <person name="Woyke T."/>
            <person name="Wu D."/>
            <person name="Tindall B."/>
            <person name="Pomrenke H.G."/>
            <person name="Brambilla E."/>
            <person name="Klenk H.-P."/>
            <person name="Eisen J.A."/>
        </authorList>
    </citation>
    <scope>NUCLEOTIDE SEQUENCE [LARGE SCALE GENOMIC DNA]</scope>
    <source>
        <strain evidence="3">ATCC 49424 / DSM 5305 / JCM 21570 / NBRC 103401 / IFAM 1448</strain>
    </source>
</reference>
<feature type="compositionally biased region" description="Basic and acidic residues" evidence="1">
    <location>
        <begin position="64"/>
        <end position="75"/>
    </location>
</feature>
<name>F0SS99_RUBBR</name>
<accession>F0SS99</accession>
<gene>
    <name evidence="2" type="ordered locus">Plabr_0483</name>
</gene>
<dbReference type="Proteomes" id="UP000006860">
    <property type="component" value="Chromosome"/>
</dbReference>
<dbReference type="AlphaFoldDB" id="F0SS99"/>